<dbReference type="KEGG" id="cfus:CYFUS_004130"/>
<dbReference type="Proteomes" id="UP000217257">
    <property type="component" value="Chromosome"/>
</dbReference>
<organism evidence="1 2">
    <name type="scientific">Cystobacter fuscus</name>
    <dbReference type="NCBI Taxonomy" id="43"/>
    <lineage>
        <taxon>Bacteria</taxon>
        <taxon>Pseudomonadati</taxon>
        <taxon>Myxococcota</taxon>
        <taxon>Myxococcia</taxon>
        <taxon>Myxococcales</taxon>
        <taxon>Cystobacterineae</taxon>
        <taxon>Archangiaceae</taxon>
        <taxon>Cystobacter</taxon>
    </lineage>
</organism>
<evidence type="ECO:0000313" key="2">
    <source>
        <dbReference type="Proteomes" id="UP000217257"/>
    </source>
</evidence>
<reference evidence="1 2" key="1">
    <citation type="submission" date="2017-06" db="EMBL/GenBank/DDBJ databases">
        <title>Sequencing and comparative analysis of myxobacterial genomes.</title>
        <authorList>
            <person name="Rupp O."/>
            <person name="Goesmann A."/>
            <person name="Sogaard-Andersen L."/>
        </authorList>
    </citation>
    <scope>NUCLEOTIDE SEQUENCE [LARGE SCALE GENOMIC DNA]</scope>
    <source>
        <strain evidence="1 2">DSM 52655</strain>
    </source>
</reference>
<proteinExistence type="predicted"/>
<dbReference type="EMBL" id="CP022098">
    <property type="protein sequence ID" value="ATB38695.1"/>
    <property type="molecule type" value="Genomic_DNA"/>
</dbReference>
<dbReference type="InterPro" id="IPR011754">
    <property type="entry name" value="Mxa_paralog_2268"/>
</dbReference>
<sequence length="300" mass="33158">MTRGVLLGLLLLSDRVRAAEPERVPGCVMSSRVDLGEASTRAVPEVCVSPDQPTTLVFDSPIAWGTVKVAPEERLADWAQGREGRSVMVLPRADLLVGERVKLTVRFVGDSEPARAEFWLVGHLAQGARRVEVFRHERPPEGAWRQVAEARAEVRQCQQDKARLLVERAAPRGLMGTAWLERDRDRRLTDISGDFRQDPGSALLITKAKSYRHAESVAVRVHFSSGASAPWRAVGAVLTDGSRSQLELLVWQEEPLAPRGSGVVVVGAQRAPARLRCPCDLELWEEGRARTVTLRQVTFP</sequence>
<dbReference type="RefSeq" id="WP_095986836.1">
    <property type="nucleotide sequence ID" value="NZ_CP022098.1"/>
</dbReference>
<dbReference type="NCBIfam" id="TIGR02268">
    <property type="entry name" value="Myxococcus xanthus paralogous family TIGR02268"/>
    <property type="match status" value="1"/>
</dbReference>
<evidence type="ECO:0000313" key="1">
    <source>
        <dbReference type="EMBL" id="ATB38695.1"/>
    </source>
</evidence>
<gene>
    <name evidence="1" type="ORF">CYFUS_004130</name>
</gene>
<dbReference type="Pfam" id="PF09544">
    <property type="entry name" value="DUF2381"/>
    <property type="match status" value="1"/>
</dbReference>
<dbReference type="AlphaFoldDB" id="A0A250J407"/>
<name>A0A250J407_9BACT</name>
<protein>
    <submittedName>
        <fullName evidence="1">Uncharacterized protein</fullName>
    </submittedName>
</protein>
<accession>A0A250J407</accession>